<dbReference type="RefSeq" id="WP_138842424.1">
    <property type="nucleotide sequence ID" value="NZ_VCPD01000004.1"/>
</dbReference>
<evidence type="ECO:0000259" key="1">
    <source>
        <dbReference type="Pfam" id="PF12146"/>
    </source>
</evidence>
<evidence type="ECO:0000313" key="3">
    <source>
        <dbReference type="Proteomes" id="UP001193035"/>
    </source>
</evidence>
<name>A0ABY2WVK7_9RHOB</name>
<gene>
    <name evidence="2" type="ORF">FGK63_11745</name>
</gene>
<accession>A0ABY2WVK7</accession>
<keyword evidence="2" id="KW-0378">Hydrolase</keyword>
<dbReference type="Gene3D" id="3.40.50.1820">
    <property type="entry name" value="alpha/beta hydrolase"/>
    <property type="match status" value="1"/>
</dbReference>
<comment type="caution">
    <text evidence="2">The sequence shown here is derived from an EMBL/GenBank/DDBJ whole genome shotgun (WGS) entry which is preliminary data.</text>
</comment>
<sequence length="286" mass="31835">MLDGTGAAMVEDFRFRAGPAELSARLYRPQGEPSVAVVLNSATGVPRDYYAHFARWLAENRGMACLTYDYRDFGHSLSGRLKDSPVTMADWALIDMPAARAEMRRRFPGAPLWVIGHSVGGMLGPVQPGIEEIDRMICVCAGLVHHGDHPWPYQALARMFWFGHVPLLVRVMGFLPGRMVGFGADLPPQVYWQWRKWCTSRDSYLPEAGINLPEPDWGRSAAPVDMIAFADDQVIPPKCVWRLADVYGADASRRQIDPTAYGLRQVGHLGAFTRRNAAVWPALIGE</sequence>
<dbReference type="InterPro" id="IPR017208">
    <property type="entry name" value="UCP037442_abhydr"/>
</dbReference>
<keyword evidence="3" id="KW-1185">Reference proteome</keyword>
<evidence type="ECO:0000313" key="2">
    <source>
        <dbReference type="EMBL" id="TMV06791.1"/>
    </source>
</evidence>
<dbReference type="InterPro" id="IPR022742">
    <property type="entry name" value="Hydrolase_4"/>
</dbReference>
<protein>
    <submittedName>
        <fullName evidence="2">Alpha/beta fold hydrolase</fullName>
    </submittedName>
</protein>
<dbReference type="GO" id="GO:0016787">
    <property type="term" value="F:hydrolase activity"/>
    <property type="evidence" value="ECO:0007669"/>
    <property type="project" value="UniProtKB-KW"/>
</dbReference>
<dbReference type="EMBL" id="VCPD01000004">
    <property type="protein sequence ID" value="TMV06791.1"/>
    <property type="molecule type" value="Genomic_DNA"/>
</dbReference>
<dbReference type="SUPFAM" id="SSF53474">
    <property type="entry name" value="alpha/beta-Hydrolases"/>
    <property type="match status" value="1"/>
</dbReference>
<reference evidence="2 3" key="1">
    <citation type="submission" date="2019-05" db="EMBL/GenBank/DDBJ databases">
        <title>Ruegeria sp. nov., isolated from tidal flat.</title>
        <authorList>
            <person name="Kim W."/>
        </authorList>
    </citation>
    <scope>NUCLEOTIDE SEQUENCE [LARGE SCALE GENOMIC DNA]</scope>
    <source>
        <strain evidence="2 3">CAU 1488</strain>
    </source>
</reference>
<dbReference type="Pfam" id="PF12146">
    <property type="entry name" value="Hydrolase_4"/>
    <property type="match status" value="1"/>
</dbReference>
<proteinExistence type="predicted"/>
<feature type="domain" description="Serine aminopeptidase S33" evidence="1">
    <location>
        <begin position="37"/>
        <end position="146"/>
    </location>
</feature>
<dbReference type="InterPro" id="IPR029058">
    <property type="entry name" value="AB_hydrolase_fold"/>
</dbReference>
<dbReference type="PIRSF" id="PIRSF037442">
    <property type="entry name" value="UCP037442_abhydr"/>
    <property type="match status" value="1"/>
</dbReference>
<dbReference type="Proteomes" id="UP001193035">
    <property type="component" value="Unassembled WGS sequence"/>
</dbReference>
<organism evidence="2 3">
    <name type="scientific">Ruegeria sediminis</name>
    <dbReference type="NCBI Taxonomy" id="2583820"/>
    <lineage>
        <taxon>Bacteria</taxon>
        <taxon>Pseudomonadati</taxon>
        <taxon>Pseudomonadota</taxon>
        <taxon>Alphaproteobacteria</taxon>
        <taxon>Rhodobacterales</taxon>
        <taxon>Roseobacteraceae</taxon>
        <taxon>Ruegeria</taxon>
    </lineage>
</organism>